<keyword evidence="2" id="KW-0378">Hydrolase</keyword>
<name>A0AAD8LIN2_TARER</name>
<dbReference type="GO" id="GO:0003676">
    <property type="term" value="F:nucleic acid binding"/>
    <property type="evidence" value="ECO:0007669"/>
    <property type="project" value="InterPro"/>
</dbReference>
<dbReference type="CDD" id="cd09272">
    <property type="entry name" value="RNase_HI_RT_Ty1"/>
    <property type="match status" value="1"/>
</dbReference>
<dbReference type="PANTHER" id="PTHR42648">
    <property type="entry name" value="TRANSPOSASE, PUTATIVE-RELATED"/>
    <property type="match status" value="1"/>
</dbReference>
<gene>
    <name evidence="5" type="ORF">QVD17_05611</name>
</gene>
<dbReference type="GO" id="GO:0016787">
    <property type="term" value="F:hydrolase activity"/>
    <property type="evidence" value="ECO:0007669"/>
    <property type="project" value="UniProtKB-KW"/>
</dbReference>
<reference evidence="5" key="1">
    <citation type="journal article" date="2023" name="bioRxiv">
        <title>Improved chromosome-level genome assembly for marigold (Tagetes erecta).</title>
        <authorList>
            <person name="Jiang F."/>
            <person name="Yuan L."/>
            <person name="Wang S."/>
            <person name="Wang H."/>
            <person name="Xu D."/>
            <person name="Wang A."/>
            <person name="Fan W."/>
        </authorList>
    </citation>
    <scope>NUCLEOTIDE SEQUENCE</scope>
    <source>
        <strain evidence="5">WSJ</strain>
        <tissue evidence="5">Leaf</tissue>
    </source>
</reference>
<dbReference type="Proteomes" id="UP001229421">
    <property type="component" value="Unassembled WGS sequence"/>
</dbReference>
<dbReference type="EMBL" id="JAUHHV010000001">
    <property type="protein sequence ID" value="KAK1439791.1"/>
    <property type="molecule type" value="Genomic_DNA"/>
</dbReference>
<dbReference type="GO" id="GO:0015074">
    <property type="term" value="P:DNA integration"/>
    <property type="evidence" value="ECO:0007669"/>
    <property type="project" value="InterPro"/>
</dbReference>
<dbReference type="InterPro" id="IPR001584">
    <property type="entry name" value="Integrase_cat-core"/>
</dbReference>
<feature type="region of interest" description="Disordered" evidence="3">
    <location>
        <begin position="337"/>
        <end position="360"/>
    </location>
</feature>
<dbReference type="SUPFAM" id="SSF56672">
    <property type="entry name" value="DNA/RNA polymerases"/>
    <property type="match status" value="1"/>
</dbReference>
<evidence type="ECO:0000259" key="4">
    <source>
        <dbReference type="PROSITE" id="PS50994"/>
    </source>
</evidence>
<organism evidence="5 6">
    <name type="scientific">Tagetes erecta</name>
    <name type="common">African marigold</name>
    <dbReference type="NCBI Taxonomy" id="13708"/>
    <lineage>
        <taxon>Eukaryota</taxon>
        <taxon>Viridiplantae</taxon>
        <taxon>Streptophyta</taxon>
        <taxon>Embryophyta</taxon>
        <taxon>Tracheophyta</taxon>
        <taxon>Spermatophyta</taxon>
        <taxon>Magnoliopsida</taxon>
        <taxon>eudicotyledons</taxon>
        <taxon>Gunneridae</taxon>
        <taxon>Pentapetalae</taxon>
        <taxon>asterids</taxon>
        <taxon>campanulids</taxon>
        <taxon>Asterales</taxon>
        <taxon>Asteraceae</taxon>
        <taxon>Asteroideae</taxon>
        <taxon>Heliantheae alliance</taxon>
        <taxon>Tageteae</taxon>
        <taxon>Tagetes</taxon>
    </lineage>
</organism>
<dbReference type="InterPro" id="IPR013103">
    <property type="entry name" value="RVT_2"/>
</dbReference>
<dbReference type="Pfam" id="PF13976">
    <property type="entry name" value="gag_pre-integrs"/>
    <property type="match status" value="1"/>
</dbReference>
<dbReference type="Pfam" id="PF00665">
    <property type="entry name" value="rve"/>
    <property type="match status" value="1"/>
</dbReference>
<protein>
    <recommendedName>
        <fullName evidence="4">Integrase catalytic domain-containing protein</fullName>
    </recommendedName>
</protein>
<dbReference type="Pfam" id="PF07727">
    <property type="entry name" value="RVT_2"/>
    <property type="match status" value="1"/>
</dbReference>
<dbReference type="SUPFAM" id="SSF53098">
    <property type="entry name" value="Ribonuclease H-like"/>
    <property type="match status" value="1"/>
</dbReference>
<accession>A0AAD8LIN2</accession>
<dbReference type="InterPro" id="IPR043502">
    <property type="entry name" value="DNA/RNA_pol_sf"/>
</dbReference>
<dbReference type="InterPro" id="IPR012337">
    <property type="entry name" value="RNaseH-like_sf"/>
</dbReference>
<feature type="domain" description="Integrase catalytic" evidence="4">
    <location>
        <begin position="65"/>
        <end position="231"/>
    </location>
</feature>
<sequence length="1015" mass="114272">MKIVQERKAMATTAETWHRRLGHASKGKLTKIDFLKTSNFDLDNFCDSCSRAKHSRLPFPSSSIKTSAPFDLVHCDIWGGYRISSFTKANYFLTIVDDFSRAVWTFLLKHKSEASQCLKSFHKMVEVQFKKQIKRVRCDNGGEFTSNNMQEFYNENGILLETTCPHTPQQNGVVERKHRHLLETARALRFTANLPKKFWGECILTAAHVINRLPSKVIENKTPFELIWNEKPDYDFLKVFGCLVYFKNVDTKGDKFEDRGKPGVFLGYPPRTKGYKILDLETRKMVISRDVNFHEEHFPFKNVEGESNNGTDEPIIVHDCHCCDEFIVTPIENQSPVMQDPQVNRDQDNNTELNDSPGDLNEMDHVINKEQPNINEFETNESHEEAIAQTESRPTRSKTQPSKFKEFVLQVPPSVRHPTSTSNQVASTVHYPISNFVSYDSFSTNHKAFLTAITKNDEPKNFKQASQDARWREAMQKEIKALEKNGTWTLEDLPKGKRAIDSKWVYKIKFKPNGEVERYKARLVAKGFTQMEGVDYHDTFAPVAKLVTVRTLLAVAVKKDWFIHQLDVNNAFLHGDLDEEVYMKIPQGFSNDGETRVCRLRKSLYGLKQASRNWYHKFTTFLLSLNFRQSKADHSLFIYEAESIMVVVLIYVDDVIITGNCFKKIQETKTCLDKKFSVKDLGPLKYFLGIEVAKTKDGMVLSQRKYILDILKDCGKLGCKPSSFPIEQGLKLDKGENEPCVDANQYRRLVGRLLYLQATRPDITYSVNVLSQFVADPRSSHLEAANRVLRYLKGTPGQGILLSRAGDLVLSAYCDSDWLGCPYTRRSRTGYFLLLGGNPISWKTKKQSVVSRSSAEAEYRAMASTVSEVIWVRWLLSELQVHLSSPTPMFCDNQAAHAVDKAPEEYHVNDGYGGGGWGDFGGGGYGGPGGGGGWGGSGGSGWGGRGGGYDGGWGGPGGGGWGGRGGGWGGRGGGGRHWGCRFGCCGRWFRYYGSCSQCCRSLTEAIAFNEQKATP</sequence>
<dbReference type="PROSITE" id="PS50994">
    <property type="entry name" value="INTEGRASE"/>
    <property type="match status" value="1"/>
</dbReference>
<proteinExistence type="predicted"/>
<evidence type="ECO:0000256" key="2">
    <source>
        <dbReference type="ARBA" id="ARBA00022801"/>
    </source>
</evidence>
<keyword evidence="1" id="KW-0479">Metal-binding</keyword>
<keyword evidence="6" id="KW-1185">Reference proteome</keyword>
<dbReference type="Pfam" id="PF25597">
    <property type="entry name" value="SH3_retrovirus"/>
    <property type="match status" value="1"/>
</dbReference>
<evidence type="ECO:0000256" key="1">
    <source>
        <dbReference type="ARBA" id="ARBA00022723"/>
    </source>
</evidence>
<evidence type="ECO:0000256" key="3">
    <source>
        <dbReference type="SAM" id="MobiDB-lite"/>
    </source>
</evidence>
<evidence type="ECO:0000313" key="5">
    <source>
        <dbReference type="EMBL" id="KAK1439791.1"/>
    </source>
</evidence>
<dbReference type="InterPro" id="IPR057670">
    <property type="entry name" value="SH3_retrovirus"/>
</dbReference>
<comment type="caution">
    <text evidence="5">The sequence shown here is derived from an EMBL/GenBank/DDBJ whole genome shotgun (WGS) entry which is preliminary data.</text>
</comment>
<dbReference type="PANTHER" id="PTHR42648:SF29">
    <property type="entry name" value="RNA-DIRECTED DNA POLYMERASE"/>
    <property type="match status" value="1"/>
</dbReference>
<dbReference type="InterPro" id="IPR039537">
    <property type="entry name" value="Retrotran_Ty1/copia-like"/>
</dbReference>
<evidence type="ECO:0000313" key="6">
    <source>
        <dbReference type="Proteomes" id="UP001229421"/>
    </source>
</evidence>
<dbReference type="AlphaFoldDB" id="A0AAD8LIN2"/>
<dbReference type="InterPro" id="IPR025724">
    <property type="entry name" value="GAG-pre-integrase_dom"/>
</dbReference>
<dbReference type="GO" id="GO:0046872">
    <property type="term" value="F:metal ion binding"/>
    <property type="evidence" value="ECO:0007669"/>
    <property type="project" value="UniProtKB-KW"/>
</dbReference>
<dbReference type="Gene3D" id="3.30.420.10">
    <property type="entry name" value="Ribonuclease H-like superfamily/Ribonuclease H"/>
    <property type="match status" value="1"/>
</dbReference>
<dbReference type="InterPro" id="IPR036397">
    <property type="entry name" value="RNaseH_sf"/>
</dbReference>